<accession>A0A377A5W0</accession>
<dbReference type="AlphaFoldDB" id="A0A377A5W0"/>
<feature type="region of interest" description="Disordered" evidence="1">
    <location>
        <begin position="60"/>
        <end position="88"/>
    </location>
</feature>
<dbReference type="Proteomes" id="UP000255543">
    <property type="component" value="Unassembled WGS sequence"/>
</dbReference>
<organism evidence="2 3">
    <name type="scientific">Escherichia coli</name>
    <dbReference type="NCBI Taxonomy" id="562"/>
    <lineage>
        <taxon>Bacteria</taxon>
        <taxon>Pseudomonadati</taxon>
        <taxon>Pseudomonadota</taxon>
        <taxon>Gammaproteobacteria</taxon>
        <taxon>Enterobacterales</taxon>
        <taxon>Enterobacteriaceae</taxon>
        <taxon>Escherichia</taxon>
    </lineage>
</organism>
<dbReference type="EMBL" id="UGEB01000001">
    <property type="protein sequence ID" value="STK92159.1"/>
    <property type="molecule type" value="Genomic_DNA"/>
</dbReference>
<name>A0A377A5W0_ECOLX</name>
<evidence type="ECO:0000313" key="3">
    <source>
        <dbReference type="Proteomes" id="UP000255543"/>
    </source>
</evidence>
<feature type="compositionally biased region" description="Polar residues" evidence="1">
    <location>
        <begin position="77"/>
        <end position="88"/>
    </location>
</feature>
<reference evidence="2 3" key="1">
    <citation type="submission" date="2018-06" db="EMBL/GenBank/DDBJ databases">
        <authorList>
            <consortium name="Pathogen Informatics"/>
            <person name="Doyle S."/>
        </authorList>
    </citation>
    <scope>NUCLEOTIDE SEQUENCE [LARGE SCALE GENOMIC DNA]</scope>
    <source>
        <strain evidence="2 3">NCTC8179</strain>
    </source>
</reference>
<evidence type="ECO:0000256" key="1">
    <source>
        <dbReference type="SAM" id="MobiDB-lite"/>
    </source>
</evidence>
<protein>
    <submittedName>
        <fullName evidence="2">Putative bacteriophage protein</fullName>
    </submittedName>
</protein>
<gene>
    <name evidence="2" type="primary">racC</name>
    <name evidence="2" type="ORF">NCTC8179_04067</name>
</gene>
<proteinExistence type="predicted"/>
<evidence type="ECO:0000313" key="2">
    <source>
        <dbReference type="EMBL" id="STK92159.1"/>
    </source>
</evidence>
<sequence length="88" mass="10003">MITSYEATVVTTDDIVHEVNLEGKRIGYVIKQKIKKPHSLWLISTVHQATLKHLTKASKNVPGAYRKESARRKKSRISGNSDCNEIKR</sequence>